<dbReference type="KEGG" id="acaf:CA12_16930"/>
<name>A0A517P8A0_9PLAN</name>
<evidence type="ECO:0000313" key="2">
    <source>
        <dbReference type="Proteomes" id="UP000318741"/>
    </source>
</evidence>
<accession>A0A517P8A0</accession>
<reference evidence="1 2" key="1">
    <citation type="submission" date="2019-02" db="EMBL/GenBank/DDBJ databases">
        <title>Deep-cultivation of Planctomycetes and their phenomic and genomic characterization uncovers novel biology.</title>
        <authorList>
            <person name="Wiegand S."/>
            <person name="Jogler M."/>
            <person name="Boedeker C."/>
            <person name="Pinto D."/>
            <person name="Vollmers J."/>
            <person name="Rivas-Marin E."/>
            <person name="Kohn T."/>
            <person name="Peeters S.H."/>
            <person name="Heuer A."/>
            <person name="Rast P."/>
            <person name="Oberbeckmann S."/>
            <person name="Bunk B."/>
            <person name="Jeske O."/>
            <person name="Meyerdierks A."/>
            <person name="Storesund J.E."/>
            <person name="Kallscheuer N."/>
            <person name="Luecker S."/>
            <person name="Lage O.M."/>
            <person name="Pohl T."/>
            <person name="Merkel B.J."/>
            <person name="Hornburger P."/>
            <person name="Mueller R.-W."/>
            <person name="Bruemmer F."/>
            <person name="Labrenz M."/>
            <person name="Spormann A.M."/>
            <person name="Op den Camp H."/>
            <person name="Overmann J."/>
            <person name="Amann R."/>
            <person name="Jetten M.S.M."/>
            <person name="Mascher T."/>
            <person name="Medema M.H."/>
            <person name="Devos D.P."/>
            <person name="Kaster A.-K."/>
            <person name="Ovreas L."/>
            <person name="Rohde M."/>
            <person name="Galperin M.Y."/>
            <person name="Jogler C."/>
        </authorList>
    </citation>
    <scope>NUCLEOTIDE SEQUENCE [LARGE SCALE GENOMIC DNA]</scope>
    <source>
        <strain evidence="1 2">CA12</strain>
    </source>
</reference>
<dbReference type="Proteomes" id="UP000318741">
    <property type="component" value="Chromosome"/>
</dbReference>
<sequence length="145" mass="15055">MLLLAVVWAVALGALAWTKADEPTLNRVQFQRADAILHVVLLESADGAGGRGVRATVIEAIAGGRGPVPTELTPDAEVTIRDFPPGVVKAGRRAAVPVRRVAGSWTVAAGPEGLPSLVYSLSNPGDWSDLKAAAEALSAGRPPYR</sequence>
<organism evidence="1 2">
    <name type="scientific">Alienimonas californiensis</name>
    <dbReference type="NCBI Taxonomy" id="2527989"/>
    <lineage>
        <taxon>Bacteria</taxon>
        <taxon>Pseudomonadati</taxon>
        <taxon>Planctomycetota</taxon>
        <taxon>Planctomycetia</taxon>
        <taxon>Planctomycetales</taxon>
        <taxon>Planctomycetaceae</taxon>
        <taxon>Alienimonas</taxon>
    </lineage>
</organism>
<evidence type="ECO:0000313" key="1">
    <source>
        <dbReference type="EMBL" id="QDT15608.1"/>
    </source>
</evidence>
<gene>
    <name evidence="1" type="ORF">CA12_16930</name>
</gene>
<dbReference type="EMBL" id="CP036265">
    <property type="protein sequence ID" value="QDT15608.1"/>
    <property type="molecule type" value="Genomic_DNA"/>
</dbReference>
<keyword evidence="2" id="KW-1185">Reference proteome</keyword>
<proteinExistence type="predicted"/>
<dbReference type="AlphaFoldDB" id="A0A517P8A0"/>
<protein>
    <submittedName>
        <fullName evidence="1">Uncharacterized protein</fullName>
    </submittedName>
</protein>